<proteinExistence type="predicted"/>
<evidence type="ECO:0000313" key="2">
    <source>
        <dbReference type="Proteomes" id="UP000215884"/>
    </source>
</evidence>
<dbReference type="OrthoDB" id="7305331at2"/>
<evidence type="ECO:0000313" key="1">
    <source>
        <dbReference type="EMBL" id="AWM05002.1"/>
    </source>
</evidence>
<protein>
    <recommendedName>
        <fullName evidence="3">Nucleotidyl transferase AbiEii/AbiGii toxin family protein</fullName>
    </recommendedName>
</protein>
<dbReference type="AlphaFoldDB" id="A0A2U8Q4T1"/>
<gene>
    <name evidence="1" type="ORF">CIT40_32505</name>
</gene>
<accession>A0A2U8Q4T1</accession>
<dbReference type="Proteomes" id="UP000215884">
    <property type="component" value="Chromosome"/>
</dbReference>
<dbReference type="EMBL" id="CP029426">
    <property type="protein sequence ID" value="AWM05002.1"/>
    <property type="molecule type" value="Genomic_DNA"/>
</dbReference>
<dbReference type="InterPro" id="IPR014942">
    <property type="entry name" value="AbiEii"/>
</dbReference>
<dbReference type="Pfam" id="PF08843">
    <property type="entry name" value="AbiEii"/>
    <property type="match status" value="1"/>
</dbReference>
<evidence type="ECO:0008006" key="3">
    <source>
        <dbReference type="Google" id="ProtNLM"/>
    </source>
</evidence>
<name>A0A2U8Q4T1_9BRAD</name>
<reference evidence="1 2" key="2">
    <citation type="journal article" date="2019" name="Int. J. Syst. Evol. Microbiol.">
        <title>Description and complete genome sequence of Bradyrhizobium amphicarpaeae sp. nov., harbouring photosystem and nitrogen-fixation genes.</title>
        <authorList>
            <person name="Bromfield E.S.P."/>
            <person name="Cloutier S."/>
            <person name="Nguyen H.D.T."/>
        </authorList>
    </citation>
    <scope>NUCLEOTIDE SEQUENCE [LARGE SCALE GENOMIC DNA]</scope>
    <source>
        <strain evidence="1 2">39S1MB</strain>
    </source>
</reference>
<sequence length="190" mass="21154">MIDRWTFGGGTAMMLQIDHRISHDVDIFLPDPQVLPFLDPQKNDFDFEVRPTDYGGDGTRLLKLGFEFGEIDFIVAPSLTSSPTTRATVEGEAVLLETIPEIIAKKIHHRGKNIAPRDIFDIAAGSERHAESIIKELAGYRDGVSNTLATIENLKPDFVRAAINQLSIKDPYRLIADVALEKTKELLRAV</sequence>
<keyword evidence="2" id="KW-1185">Reference proteome</keyword>
<organism evidence="1 2">
    <name type="scientific">Bradyrhizobium amphicarpaeae</name>
    <dbReference type="NCBI Taxonomy" id="1404768"/>
    <lineage>
        <taxon>Bacteria</taxon>
        <taxon>Pseudomonadati</taxon>
        <taxon>Pseudomonadota</taxon>
        <taxon>Alphaproteobacteria</taxon>
        <taxon>Hyphomicrobiales</taxon>
        <taxon>Nitrobacteraceae</taxon>
        <taxon>Bradyrhizobium</taxon>
    </lineage>
</organism>
<reference evidence="1 2" key="1">
    <citation type="journal article" date="2017" name="Syst. Appl. Microbiol.">
        <title>Soybeans inoculated with root zone soils of Canadian native legumes harbour diverse and novel Bradyrhizobium spp. that possess agricultural potential.</title>
        <authorList>
            <person name="Bromfield E.S.P."/>
            <person name="Cloutier S."/>
            <person name="Tambong J.T."/>
            <person name="Tran Thi T.V."/>
        </authorList>
    </citation>
    <scope>NUCLEOTIDE SEQUENCE [LARGE SCALE GENOMIC DNA]</scope>
    <source>
        <strain evidence="1 2">39S1MB</strain>
    </source>
</reference>
<dbReference type="KEGG" id="brq:CIT40_32505"/>